<evidence type="ECO:0000259" key="2">
    <source>
        <dbReference type="Pfam" id="PF09967"/>
    </source>
</evidence>
<dbReference type="Proteomes" id="UP000190027">
    <property type="component" value="Unassembled WGS sequence"/>
</dbReference>
<proteinExistence type="predicted"/>
<reference evidence="4 5" key="1">
    <citation type="submission" date="2017-02" db="EMBL/GenBank/DDBJ databases">
        <authorList>
            <person name="Peterson S.W."/>
        </authorList>
    </citation>
    <scope>NUCLEOTIDE SEQUENCE [LARGE SCALE GENOMIC DNA]</scope>
    <source>
        <strain evidence="4 5">DSM 16080</strain>
    </source>
</reference>
<dbReference type="RefSeq" id="WP_078716716.1">
    <property type="nucleotide sequence ID" value="NZ_FUYC01000003.1"/>
</dbReference>
<feature type="compositionally biased region" description="Polar residues" evidence="1">
    <location>
        <begin position="174"/>
        <end position="193"/>
    </location>
</feature>
<dbReference type="PANTHER" id="PTHR38730">
    <property type="entry name" value="SLL7028 PROTEIN"/>
    <property type="match status" value="1"/>
</dbReference>
<evidence type="ECO:0000313" key="5">
    <source>
        <dbReference type="Proteomes" id="UP000190027"/>
    </source>
</evidence>
<accession>A0A1T4WMH5</accession>
<dbReference type="InterPro" id="IPR036465">
    <property type="entry name" value="vWFA_dom_sf"/>
</dbReference>
<evidence type="ECO:0000256" key="1">
    <source>
        <dbReference type="SAM" id="MobiDB-lite"/>
    </source>
</evidence>
<dbReference type="EMBL" id="FUYC01000003">
    <property type="protein sequence ID" value="SKA78543.1"/>
    <property type="molecule type" value="Genomic_DNA"/>
</dbReference>
<feature type="domain" description="Putative metallopeptidase" evidence="3">
    <location>
        <begin position="10"/>
        <end position="312"/>
    </location>
</feature>
<protein>
    <submittedName>
        <fullName evidence="4">Predicted metal-dependent peptidase</fullName>
    </submittedName>
</protein>
<dbReference type="STRING" id="1121449.SAMN02745704_01152"/>
<dbReference type="Pfam" id="PF09967">
    <property type="entry name" value="DUF2201"/>
    <property type="match status" value="1"/>
</dbReference>
<keyword evidence="5" id="KW-1185">Reference proteome</keyword>
<feature type="compositionally biased region" description="Polar residues" evidence="1">
    <location>
        <begin position="200"/>
        <end position="211"/>
    </location>
</feature>
<dbReference type="OrthoDB" id="9761650at2"/>
<name>A0A1T4WMH5_9BACT</name>
<organism evidence="4 5">
    <name type="scientific">Paucidesulfovibrio gracilis DSM 16080</name>
    <dbReference type="NCBI Taxonomy" id="1121449"/>
    <lineage>
        <taxon>Bacteria</taxon>
        <taxon>Pseudomonadati</taxon>
        <taxon>Thermodesulfobacteriota</taxon>
        <taxon>Desulfovibrionia</taxon>
        <taxon>Desulfovibrionales</taxon>
        <taxon>Desulfovibrionaceae</taxon>
        <taxon>Paucidesulfovibrio</taxon>
    </lineage>
</organism>
<dbReference type="PANTHER" id="PTHR38730:SF1">
    <property type="entry name" value="SLL7028 PROTEIN"/>
    <property type="match status" value="1"/>
</dbReference>
<feature type="region of interest" description="Disordered" evidence="1">
    <location>
        <begin position="143"/>
        <end position="239"/>
    </location>
</feature>
<dbReference type="InterPro" id="IPR018698">
    <property type="entry name" value="VWA-like_dom"/>
</dbReference>
<evidence type="ECO:0000313" key="4">
    <source>
        <dbReference type="EMBL" id="SKA78543.1"/>
    </source>
</evidence>
<dbReference type="Pfam" id="PF13203">
    <property type="entry name" value="DUF2201_N"/>
    <property type="match status" value="1"/>
</dbReference>
<dbReference type="InterPro" id="IPR025154">
    <property type="entry name" value="Put_metallopeptidase_dom"/>
</dbReference>
<gene>
    <name evidence="4" type="ORF">SAMN02745704_01152</name>
</gene>
<dbReference type="SUPFAM" id="SSF53300">
    <property type="entry name" value="vWA-like"/>
    <property type="match status" value="1"/>
</dbReference>
<evidence type="ECO:0000259" key="3">
    <source>
        <dbReference type="Pfam" id="PF13203"/>
    </source>
</evidence>
<sequence length="446" mass="49873">MTRDNVAREKMVRARSGLVLEMPFFAHLAMRLELYPDASCASAWTNGSVLAFNPSYVEAMPLEKLKGLLCHEVLHLACLHHLRRDKRDKATWNRACDYAINPILLESGVELPTGFLDDPLHYGKSAEEIYSAIREIDRERNDYQSANPATGHGEEESEDNGSSTLSEQGEDDAQTSSNEIASESPDRQGNSPGNEGEGQQEPSDVSGNSDPGMTGEVRDAEQNPEGSLADPEALYSEQEEQWAEALSQAVRKQREAGELPGSLERLLQDRFVPTLSWREILQRFLSRAARNDFSWMRPNRRYLHTGLILPGLQSEELDEVVVVLDVSGSVDEESLQRFWAEITTLLDDYDMSVTLLTSDAAVHQVLEVKREDLPLQIASAGGGGTDYRPAFNHVEERGQLPTCLIYLTDLNCNRFPVEPEYPVLWVTPNLTTDQPPFGELIPMESR</sequence>
<dbReference type="AlphaFoldDB" id="A0A1T4WMH5"/>
<feature type="domain" description="VWA-like" evidence="2">
    <location>
        <begin position="320"/>
        <end position="443"/>
    </location>
</feature>